<dbReference type="GO" id="GO:0005737">
    <property type="term" value="C:cytoplasm"/>
    <property type="evidence" value="ECO:0007669"/>
    <property type="project" value="TreeGrafter"/>
</dbReference>
<dbReference type="EMBL" id="JAGPXD010000001">
    <property type="protein sequence ID" value="KAH7374711.1"/>
    <property type="molecule type" value="Genomic_DNA"/>
</dbReference>
<organism evidence="11 12">
    <name type="scientific">Plectosphaerella cucumerina</name>
    <dbReference type="NCBI Taxonomy" id="40658"/>
    <lineage>
        <taxon>Eukaryota</taxon>
        <taxon>Fungi</taxon>
        <taxon>Dikarya</taxon>
        <taxon>Ascomycota</taxon>
        <taxon>Pezizomycotina</taxon>
        <taxon>Sordariomycetes</taxon>
        <taxon>Hypocreomycetidae</taxon>
        <taxon>Glomerellales</taxon>
        <taxon>Plectosphaerellaceae</taxon>
        <taxon>Plectosphaerella</taxon>
    </lineage>
</organism>
<evidence type="ECO:0000313" key="12">
    <source>
        <dbReference type="Proteomes" id="UP000813385"/>
    </source>
</evidence>
<evidence type="ECO:0000256" key="5">
    <source>
        <dbReference type="ARBA" id="ARBA00022777"/>
    </source>
</evidence>
<dbReference type="SUPFAM" id="SSF56112">
    <property type="entry name" value="Protein kinase-like (PK-like)"/>
    <property type="match status" value="1"/>
</dbReference>
<dbReference type="GO" id="GO:0005634">
    <property type="term" value="C:nucleus"/>
    <property type="evidence" value="ECO:0007669"/>
    <property type="project" value="TreeGrafter"/>
</dbReference>
<name>A0A8K0TU76_9PEZI</name>
<dbReference type="InterPro" id="IPR011009">
    <property type="entry name" value="Kinase-like_dom_sf"/>
</dbReference>
<comment type="caution">
    <text evidence="11">The sequence shown here is derived from an EMBL/GenBank/DDBJ whole genome shotgun (WGS) entry which is preliminary data.</text>
</comment>
<evidence type="ECO:0000259" key="10">
    <source>
        <dbReference type="SMART" id="SM01331"/>
    </source>
</evidence>
<evidence type="ECO:0000256" key="4">
    <source>
        <dbReference type="ARBA" id="ARBA00022741"/>
    </source>
</evidence>
<sequence length="600" mass="66900">MCRRSAFLVTGCSGRRRCGKSTVTHESAHDVDIRTYGRSTRTRPALMELPQSPIRRPPPTEQFTIDEDDDSIIQQLEKQLELIEIGDESGSTTGSSAPEQHADDDSKDEPEIVILADDVDEIALHDAHQAPAPISKRTSIIESVKEPAPAAAPEPTSDEGLRVLTWHDVCPQGDTITKIAEASYAEVYRVRNARGTSIIKCIRLPSPLKPQTKAQMRSGLVDEEPHAQTDLQGELRISEWLADIPGFVIYKERYIVEGRAPKSLLETHQAFQKKMRRQDPDRLQFYPSPSRYLDGTRFLVVELGDAGVALEDFELTTAEQLWDIFFLVAVALARAEDLIAFEHRDLHEGNLCIRQVNKPRKRNPSRPGPSFGHSGLDITILDYGLSRAEEPLTDNDESLLSVDDPEIVALDLEKDLSIFTSTHADQCKVYRQMRSFLLSGGTSRKCLPPSSHRTPYQAVKFPRGSTSPKPGPVSWAVSAPYTNVLWLAYIYQYALSHFSGPEADAARWRRDTAELWRHLDPDAKSGTPVFACAAEVVRFALEAGWISEEQIMGDANGTARSFLDVEREHEESIILSADIVEDETPATPRVRRSGRTKATA</sequence>
<evidence type="ECO:0000256" key="3">
    <source>
        <dbReference type="ARBA" id="ARBA00022679"/>
    </source>
</evidence>
<evidence type="ECO:0000256" key="6">
    <source>
        <dbReference type="ARBA" id="ARBA00022840"/>
    </source>
</evidence>
<dbReference type="SMART" id="SM01331">
    <property type="entry name" value="DUF3635"/>
    <property type="match status" value="1"/>
</dbReference>
<proteinExistence type="predicted"/>
<evidence type="ECO:0000256" key="2">
    <source>
        <dbReference type="ARBA" id="ARBA00022527"/>
    </source>
</evidence>
<dbReference type="GO" id="GO:0000278">
    <property type="term" value="P:mitotic cell cycle"/>
    <property type="evidence" value="ECO:0007669"/>
    <property type="project" value="TreeGrafter"/>
</dbReference>
<keyword evidence="5" id="KW-0418">Kinase</keyword>
<evidence type="ECO:0000256" key="1">
    <source>
        <dbReference type="ARBA" id="ARBA00012513"/>
    </source>
</evidence>
<keyword evidence="4" id="KW-0547">Nucleotide-binding</keyword>
<dbReference type="GO" id="GO:0072354">
    <property type="term" value="F:histone H3T3 kinase activity"/>
    <property type="evidence" value="ECO:0007669"/>
    <property type="project" value="TreeGrafter"/>
</dbReference>
<feature type="region of interest" description="Disordered" evidence="9">
    <location>
        <begin position="88"/>
        <end position="108"/>
    </location>
</feature>
<dbReference type="EC" id="2.7.11.1" evidence="1"/>
<dbReference type="GO" id="GO:0005524">
    <property type="term" value="F:ATP binding"/>
    <property type="evidence" value="ECO:0007669"/>
    <property type="project" value="UniProtKB-KW"/>
</dbReference>
<evidence type="ECO:0000256" key="7">
    <source>
        <dbReference type="ARBA" id="ARBA00047899"/>
    </source>
</evidence>
<dbReference type="OrthoDB" id="21018at2759"/>
<dbReference type="Proteomes" id="UP000813385">
    <property type="component" value="Unassembled WGS sequence"/>
</dbReference>
<evidence type="ECO:0000256" key="8">
    <source>
        <dbReference type="ARBA" id="ARBA00048679"/>
    </source>
</evidence>
<evidence type="ECO:0000313" key="11">
    <source>
        <dbReference type="EMBL" id="KAH7374711.1"/>
    </source>
</evidence>
<keyword evidence="2" id="KW-0723">Serine/threonine-protein kinase</keyword>
<protein>
    <recommendedName>
        <fullName evidence="1">non-specific serine/threonine protein kinase</fullName>
        <ecNumber evidence="1">2.7.11.1</ecNumber>
    </recommendedName>
</protein>
<dbReference type="PANTHER" id="PTHR24419:SF18">
    <property type="entry name" value="SERINE_THREONINE-PROTEIN KINASE HASPIN"/>
    <property type="match status" value="1"/>
</dbReference>
<comment type="catalytic activity">
    <reaction evidence="8">
        <text>L-seryl-[protein] + ATP = O-phospho-L-seryl-[protein] + ADP + H(+)</text>
        <dbReference type="Rhea" id="RHEA:17989"/>
        <dbReference type="Rhea" id="RHEA-COMP:9863"/>
        <dbReference type="Rhea" id="RHEA-COMP:11604"/>
        <dbReference type="ChEBI" id="CHEBI:15378"/>
        <dbReference type="ChEBI" id="CHEBI:29999"/>
        <dbReference type="ChEBI" id="CHEBI:30616"/>
        <dbReference type="ChEBI" id="CHEBI:83421"/>
        <dbReference type="ChEBI" id="CHEBI:456216"/>
        <dbReference type="EC" id="2.7.11.1"/>
    </reaction>
</comment>
<dbReference type="Pfam" id="PF12330">
    <property type="entry name" value="Haspin_kinase"/>
    <property type="match status" value="1"/>
</dbReference>
<reference evidence="11" key="1">
    <citation type="journal article" date="2021" name="Nat. Commun.">
        <title>Genetic determinants of endophytism in the Arabidopsis root mycobiome.</title>
        <authorList>
            <person name="Mesny F."/>
            <person name="Miyauchi S."/>
            <person name="Thiergart T."/>
            <person name="Pickel B."/>
            <person name="Atanasova L."/>
            <person name="Karlsson M."/>
            <person name="Huettel B."/>
            <person name="Barry K.W."/>
            <person name="Haridas S."/>
            <person name="Chen C."/>
            <person name="Bauer D."/>
            <person name="Andreopoulos W."/>
            <person name="Pangilinan J."/>
            <person name="LaButti K."/>
            <person name="Riley R."/>
            <person name="Lipzen A."/>
            <person name="Clum A."/>
            <person name="Drula E."/>
            <person name="Henrissat B."/>
            <person name="Kohler A."/>
            <person name="Grigoriev I.V."/>
            <person name="Martin F.M."/>
            <person name="Hacquard S."/>
        </authorList>
    </citation>
    <scope>NUCLEOTIDE SEQUENCE</scope>
    <source>
        <strain evidence="11">MPI-CAGE-AT-0016</strain>
    </source>
</reference>
<dbReference type="GO" id="GO:0035556">
    <property type="term" value="P:intracellular signal transduction"/>
    <property type="evidence" value="ECO:0007669"/>
    <property type="project" value="TreeGrafter"/>
</dbReference>
<dbReference type="Gene3D" id="3.30.200.20">
    <property type="entry name" value="Phosphorylase Kinase, domain 1"/>
    <property type="match status" value="1"/>
</dbReference>
<dbReference type="InterPro" id="IPR024604">
    <property type="entry name" value="GSG2_C"/>
</dbReference>
<keyword evidence="12" id="KW-1185">Reference proteome</keyword>
<keyword evidence="6" id="KW-0067">ATP-binding</keyword>
<dbReference type="Gene3D" id="1.10.510.10">
    <property type="entry name" value="Transferase(Phosphotransferase) domain 1"/>
    <property type="match status" value="1"/>
</dbReference>
<keyword evidence="3" id="KW-0808">Transferase</keyword>
<evidence type="ECO:0000256" key="9">
    <source>
        <dbReference type="SAM" id="MobiDB-lite"/>
    </source>
</evidence>
<feature type="compositionally biased region" description="Polar residues" evidence="9">
    <location>
        <begin position="89"/>
        <end position="98"/>
    </location>
</feature>
<dbReference type="AlphaFoldDB" id="A0A8K0TU76"/>
<accession>A0A8K0TU76</accession>
<dbReference type="PANTHER" id="PTHR24419">
    <property type="entry name" value="INTERLEUKIN-1 RECEPTOR-ASSOCIATED KINASE"/>
    <property type="match status" value="1"/>
</dbReference>
<feature type="domain" description="Serine/threonine-protein kinase haspin C-terminal" evidence="10">
    <location>
        <begin position="416"/>
        <end position="537"/>
    </location>
</feature>
<comment type="catalytic activity">
    <reaction evidence="7">
        <text>L-threonyl-[protein] + ATP = O-phospho-L-threonyl-[protein] + ADP + H(+)</text>
        <dbReference type="Rhea" id="RHEA:46608"/>
        <dbReference type="Rhea" id="RHEA-COMP:11060"/>
        <dbReference type="Rhea" id="RHEA-COMP:11605"/>
        <dbReference type="ChEBI" id="CHEBI:15378"/>
        <dbReference type="ChEBI" id="CHEBI:30013"/>
        <dbReference type="ChEBI" id="CHEBI:30616"/>
        <dbReference type="ChEBI" id="CHEBI:61977"/>
        <dbReference type="ChEBI" id="CHEBI:456216"/>
        <dbReference type="EC" id="2.7.11.1"/>
    </reaction>
</comment>
<gene>
    <name evidence="11" type="ORF">B0T11DRAFT_303229</name>
</gene>